<dbReference type="CDD" id="cd02023">
    <property type="entry name" value="UMPK"/>
    <property type="match status" value="1"/>
</dbReference>
<evidence type="ECO:0000256" key="2">
    <source>
        <dbReference type="ARBA" id="ARBA00004784"/>
    </source>
</evidence>
<dbReference type="PANTHER" id="PTHR10285">
    <property type="entry name" value="URIDINE KINASE"/>
    <property type="match status" value="1"/>
</dbReference>
<proteinExistence type="inferred from homology"/>
<dbReference type="AlphaFoldDB" id="A0A7M5WYK7"/>
<dbReference type="SUPFAM" id="SSF52540">
    <property type="entry name" value="P-loop containing nucleoside triphosphate hydrolases"/>
    <property type="match status" value="1"/>
</dbReference>
<dbReference type="InterPro" id="IPR000764">
    <property type="entry name" value="Uridine_kinase-like"/>
</dbReference>
<comment type="pathway">
    <text evidence="1">Pyrimidine metabolism; UMP biosynthesis via salvage pathway; UMP from uridine: step 1/1.</text>
</comment>
<dbReference type="GO" id="GO:0044211">
    <property type="term" value="P:CTP salvage"/>
    <property type="evidence" value="ECO:0007669"/>
    <property type="project" value="UniProtKB-UniPathway"/>
</dbReference>
<dbReference type="PRINTS" id="PR00988">
    <property type="entry name" value="URIDINKINASE"/>
</dbReference>
<dbReference type="FunFam" id="3.40.50.300:FF:000339">
    <property type="entry name" value="Uridine kinase"/>
    <property type="match status" value="1"/>
</dbReference>
<dbReference type="GO" id="GO:0005524">
    <property type="term" value="F:ATP binding"/>
    <property type="evidence" value="ECO:0007669"/>
    <property type="project" value="InterPro"/>
</dbReference>
<comment type="catalytic activity">
    <reaction evidence="9">
        <text>uridine + ATP = UMP + ADP + H(+)</text>
        <dbReference type="Rhea" id="RHEA:16825"/>
        <dbReference type="ChEBI" id="CHEBI:15378"/>
        <dbReference type="ChEBI" id="CHEBI:16704"/>
        <dbReference type="ChEBI" id="CHEBI:30616"/>
        <dbReference type="ChEBI" id="CHEBI:57865"/>
        <dbReference type="ChEBI" id="CHEBI:456216"/>
        <dbReference type="EC" id="2.7.1.48"/>
    </reaction>
</comment>
<dbReference type="OrthoDB" id="10257085at2759"/>
<dbReference type="UniPathway" id="UPA00579">
    <property type="reaction ID" value="UER00640"/>
</dbReference>
<evidence type="ECO:0000259" key="10">
    <source>
        <dbReference type="Pfam" id="PF00485"/>
    </source>
</evidence>
<dbReference type="Proteomes" id="UP000594262">
    <property type="component" value="Unplaced"/>
</dbReference>
<evidence type="ECO:0000256" key="3">
    <source>
        <dbReference type="ARBA" id="ARBA00005408"/>
    </source>
</evidence>
<keyword evidence="5" id="KW-0808">Transferase</keyword>
<organism evidence="11 12">
    <name type="scientific">Clytia hemisphaerica</name>
    <dbReference type="NCBI Taxonomy" id="252671"/>
    <lineage>
        <taxon>Eukaryota</taxon>
        <taxon>Metazoa</taxon>
        <taxon>Cnidaria</taxon>
        <taxon>Hydrozoa</taxon>
        <taxon>Hydroidolina</taxon>
        <taxon>Leptothecata</taxon>
        <taxon>Obeliida</taxon>
        <taxon>Clytiidae</taxon>
        <taxon>Clytia</taxon>
    </lineage>
</organism>
<dbReference type="Pfam" id="PF00485">
    <property type="entry name" value="PRK"/>
    <property type="match status" value="1"/>
</dbReference>
<dbReference type="Gene3D" id="3.40.50.300">
    <property type="entry name" value="P-loop containing nucleotide triphosphate hydrolases"/>
    <property type="match status" value="1"/>
</dbReference>
<keyword evidence="7" id="KW-0418">Kinase</keyword>
<protein>
    <recommendedName>
        <fullName evidence="4">uridine/cytidine kinase</fullName>
        <ecNumber evidence="4">2.7.1.48</ecNumber>
    </recommendedName>
</protein>
<keyword evidence="6" id="KW-0547">Nucleotide-binding</keyword>
<dbReference type="PROSITE" id="PS51257">
    <property type="entry name" value="PROKAR_LIPOPROTEIN"/>
    <property type="match status" value="1"/>
</dbReference>
<reference evidence="11" key="1">
    <citation type="submission" date="2021-01" db="UniProtKB">
        <authorList>
            <consortium name="EnsemblMetazoa"/>
        </authorList>
    </citation>
    <scope>IDENTIFICATION</scope>
</reference>
<dbReference type="EC" id="2.7.1.48" evidence="4"/>
<keyword evidence="12" id="KW-1185">Reference proteome</keyword>
<dbReference type="GeneID" id="136803190"/>
<evidence type="ECO:0000313" key="12">
    <source>
        <dbReference type="Proteomes" id="UP000594262"/>
    </source>
</evidence>
<feature type="domain" description="Phosphoribulokinase/uridine kinase" evidence="10">
    <location>
        <begin position="10"/>
        <end position="203"/>
    </location>
</feature>
<dbReference type="EnsemblMetazoa" id="CLYHEMT014626.1">
    <property type="protein sequence ID" value="CLYHEMP014626.1"/>
    <property type="gene ID" value="CLYHEMG014626"/>
</dbReference>
<dbReference type="RefSeq" id="XP_066916026.1">
    <property type="nucleotide sequence ID" value="XM_067059925.1"/>
</dbReference>
<dbReference type="NCBIfam" id="NF004018">
    <property type="entry name" value="PRK05480.1"/>
    <property type="match status" value="1"/>
</dbReference>
<evidence type="ECO:0000256" key="4">
    <source>
        <dbReference type="ARBA" id="ARBA00012137"/>
    </source>
</evidence>
<comment type="catalytic activity">
    <reaction evidence="8">
        <text>cytidine + ATP = CMP + ADP + H(+)</text>
        <dbReference type="Rhea" id="RHEA:24674"/>
        <dbReference type="ChEBI" id="CHEBI:15378"/>
        <dbReference type="ChEBI" id="CHEBI:17562"/>
        <dbReference type="ChEBI" id="CHEBI:30616"/>
        <dbReference type="ChEBI" id="CHEBI:60377"/>
        <dbReference type="ChEBI" id="CHEBI:456216"/>
        <dbReference type="EC" id="2.7.1.48"/>
    </reaction>
</comment>
<dbReference type="GO" id="GO:0004849">
    <property type="term" value="F:uridine kinase activity"/>
    <property type="evidence" value="ECO:0007669"/>
    <property type="project" value="UniProtKB-EC"/>
</dbReference>
<evidence type="ECO:0000313" key="11">
    <source>
        <dbReference type="EnsemblMetazoa" id="CLYHEMP014626.1"/>
    </source>
</evidence>
<dbReference type="InterPro" id="IPR027417">
    <property type="entry name" value="P-loop_NTPase"/>
</dbReference>
<evidence type="ECO:0000256" key="9">
    <source>
        <dbReference type="ARBA" id="ARBA00048909"/>
    </source>
</evidence>
<accession>A0A7M5WYK7</accession>
<name>A0A7M5WYK7_9CNID</name>
<dbReference type="UniPathway" id="UPA00574">
    <property type="reaction ID" value="UER00637"/>
</dbReference>
<evidence type="ECO:0000256" key="8">
    <source>
        <dbReference type="ARBA" id="ARBA00047436"/>
    </source>
</evidence>
<evidence type="ECO:0000256" key="6">
    <source>
        <dbReference type="ARBA" id="ARBA00022741"/>
    </source>
</evidence>
<comment type="similarity">
    <text evidence="3">Belongs to the uridine kinase family.</text>
</comment>
<sequence>MTRNSVQPFLIGIAGGSCCGKTEVCSTICKELGQNSEIVTNRVTVLAHKSFYRELTGEERELAQNGKFNFDHPTAFDDELAIQSLKQLKAGNVVKIPTYNVSTHSREEEYQTIYPSDVILFEGILTLYNKEVRDMLDMKIFVDTDSDTRLARRVLRDTVEHKRNIDAVLDQYTKFVKRSFEDFALPTKKYADVIIPRGADNSVAVGLIVEHIKDLLGERPTRKKRTVSESSAGRPH</sequence>
<dbReference type="InterPro" id="IPR006083">
    <property type="entry name" value="PRK/URK"/>
</dbReference>
<comment type="pathway">
    <text evidence="2">Pyrimidine metabolism; CTP biosynthesis via salvage pathway; CTP from cytidine: step 1/3.</text>
</comment>
<evidence type="ECO:0000256" key="1">
    <source>
        <dbReference type="ARBA" id="ARBA00004690"/>
    </source>
</evidence>
<evidence type="ECO:0000256" key="5">
    <source>
        <dbReference type="ARBA" id="ARBA00022679"/>
    </source>
</evidence>
<evidence type="ECO:0000256" key="7">
    <source>
        <dbReference type="ARBA" id="ARBA00022777"/>
    </source>
</evidence>
<dbReference type="GO" id="GO:0044206">
    <property type="term" value="P:UMP salvage"/>
    <property type="evidence" value="ECO:0007669"/>
    <property type="project" value="UniProtKB-UniPathway"/>
</dbReference>